<dbReference type="GO" id="GO:0003676">
    <property type="term" value="F:nucleic acid binding"/>
    <property type="evidence" value="ECO:0007669"/>
    <property type="project" value="InterPro"/>
</dbReference>
<dbReference type="SUPFAM" id="SSF53335">
    <property type="entry name" value="S-adenosyl-L-methionine-dependent methyltransferases"/>
    <property type="match status" value="1"/>
</dbReference>
<evidence type="ECO:0000256" key="2">
    <source>
        <dbReference type="ARBA" id="ARBA00022679"/>
    </source>
</evidence>
<dbReference type="InterPro" id="IPR050320">
    <property type="entry name" value="N5-glutamine_MTase"/>
</dbReference>
<dbReference type="Gene3D" id="3.40.50.150">
    <property type="entry name" value="Vaccinia Virus protein VP39"/>
    <property type="match status" value="1"/>
</dbReference>
<gene>
    <name evidence="5 8" type="primary">prmC</name>
    <name evidence="8" type="ORF">H9843_05890</name>
</gene>
<feature type="domain" description="Release factor glutamine methyltransferase N-terminal" evidence="7">
    <location>
        <begin position="10"/>
        <end position="77"/>
    </location>
</feature>
<comment type="catalytic activity">
    <reaction evidence="4 5">
        <text>L-glutaminyl-[peptide chain release factor] + S-adenosyl-L-methionine = N(5)-methyl-L-glutaminyl-[peptide chain release factor] + S-adenosyl-L-homocysteine + H(+)</text>
        <dbReference type="Rhea" id="RHEA:42896"/>
        <dbReference type="Rhea" id="RHEA-COMP:10271"/>
        <dbReference type="Rhea" id="RHEA-COMP:10272"/>
        <dbReference type="ChEBI" id="CHEBI:15378"/>
        <dbReference type="ChEBI" id="CHEBI:30011"/>
        <dbReference type="ChEBI" id="CHEBI:57856"/>
        <dbReference type="ChEBI" id="CHEBI:59789"/>
        <dbReference type="ChEBI" id="CHEBI:61891"/>
        <dbReference type="EC" id="2.1.1.297"/>
    </reaction>
</comment>
<dbReference type="Proteomes" id="UP000824180">
    <property type="component" value="Unassembled WGS sequence"/>
</dbReference>
<comment type="function">
    <text evidence="5">Methylates the class 1 translation termination release factors RF1/PrfA and RF2/PrfB on the glutamine residue of the universally conserved GGQ motif.</text>
</comment>
<dbReference type="AlphaFoldDB" id="A0A9E2NVL8"/>
<dbReference type="HAMAP" id="MF_02126">
    <property type="entry name" value="RF_methyltr_PrmC"/>
    <property type="match status" value="1"/>
</dbReference>
<dbReference type="InterPro" id="IPR029063">
    <property type="entry name" value="SAM-dependent_MTases_sf"/>
</dbReference>
<evidence type="ECO:0000256" key="4">
    <source>
        <dbReference type="ARBA" id="ARBA00048391"/>
    </source>
</evidence>
<evidence type="ECO:0000313" key="8">
    <source>
        <dbReference type="EMBL" id="MBU3830406.1"/>
    </source>
</evidence>
<dbReference type="NCBIfam" id="TIGR03534">
    <property type="entry name" value="RF_mod_PrmC"/>
    <property type="match status" value="1"/>
</dbReference>
<evidence type="ECO:0000313" key="9">
    <source>
        <dbReference type="Proteomes" id="UP000824180"/>
    </source>
</evidence>
<accession>A0A9E2NVL8</accession>
<protein>
    <recommendedName>
        <fullName evidence="5">Release factor glutamine methyltransferase</fullName>
        <shortName evidence="5">RF MTase</shortName>
        <ecNumber evidence="5">2.1.1.297</ecNumber>
    </recommendedName>
    <alternativeName>
        <fullName evidence="5">N5-glutamine methyltransferase PrmC</fullName>
    </alternativeName>
    <alternativeName>
        <fullName evidence="5">Protein-(glutamine-N5) MTase PrmC</fullName>
    </alternativeName>
    <alternativeName>
        <fullName evidence="5">Protein-glutamine N-methyltransferase PrmC</fullName>
    </alternativeName>
</protein>
<keyword evidence="2 5" id="KW-0808">Transferase</keyword>
<dbReference type="EMBL" id="JAHLFK010000061">
    <property type="protein sequence ID" value="MBU3830406.1"/>
    <property type="molecule type" value="Genomic_DNA"/>
</dbReference>
<keyword evidence="1 5" id="KW-0489">Methyltransferase</keyword>
<feature type="domain" description="Methyltransferase small" evidence="6">
    <location>
        <begin position="113"/>
        <end position="196"/>
    </location>
</feature>
<dbReference type="EC" id="2.1.1.297" evidence="5"/>
<evidence type="ECO:0000256" key="3">
    <source>
        <dbReference type="ARBA" id="ARBA00022691"/>
    </source>
</evidence>
<dbReference type="CDD" id="cd02440">
    <property type="entry name" value="AdoMet_MTases"/>
    <property type="match status" value="1"/>
</dbReference>
<feature type="binding site" evidence="5">
    <location>
        <position position="186"/>
    </location>
    <ligand>
        <name>S-adenosyl-L-methionine</name>
        <dbReference type="ChEBI" id="CHEBI:59789"/>
    </ligand>
</feature>
<keyword evidence="3 5" id="KW-0949">S-adenosyl-L-methionine</keyword>
<proteinExistence type="inferred from homology"/>
<evidence type="ECO:0000256" key="5">
    <source>
        <dbReference type="HAMAP-Rule" id="MF_02126"/>
    </source>
</evidence>
<comment type="caution">
    <text evidence="8">The sequence shown here is derived from an EMBL/GenBank/DDBJ whole genome shotgun (WGS) entry which is preliminary data.</text>
</comment>
<dbReference type="InterPro" id="IPR004556">
    <property type="entry name" value="HemK-like"/>
</dbReference>
<sequence length="287" mass="32542">MLSGQNYFMAQRWAKDKLAGSNVDPNAPQFLLKEKNGWDDTHLLLHNRDEMPVNEWQWFQNAIKRLLDNEPAQYIIGSAPFYGRTFLVNHDVLIPEAETAELVEWVLQTSPQTPLKVLDLGTGSGVIGITLALERPQWDVTLSDISTDALKVARKNAQRFNLDLPLIQSDLFDKLSNDRFDLIITNPPYIARNATQIMDEAVLKFEPEIALFADENGLGFYHRLFVEAGKHLQNGGQLFGETGFDQEQSIQQLLHSIDNKAQIETRHDVAGKMRMVHVWDFSNVGGN</sequence>
<dbReference type="InterPro" id="IPR040758">
    <property type="entry name" value="PrmC_N"/>
</dbReference>
<dbReference type="NCBIfam" id="TIGR00536">
    <property type="entry name" value="hemK_fam"/>
    <property type="match status" value="1"/>
</dbReference>
<dbReference type="GO" id="GO:0102559">
    <property type="term" value="F:peptide chain release factor N(5)-glutamine methyltransferase activity"/>
    <property type="evidence" value="ECO:0007669"/>
    <property type="project" value="UniProtKB-EC"/>
</dbReference>
<comment type="similarity">
    <text evidence="5">Belongs to the protein N5-glutamine methyltransferase family. PrmC subfamily.</text>
</comment>
<dbReference type="PANTHER" id="PTHR18895">
    <property type="entry name" value="HEMK METHYLTRANSFERASE"/>
    <property type="match status" value="1"/>
</dbReference>
<reference evidence="8" key="2">
    <citation type="submission" date="2021-04" db="EMBL/GenBank/DDBJ databases">
        <authorList>
            <person name="Gilroy R."/>
        </authorList>
    </citation>
    <scope>NUCLEOTIDE SEQUENCE</scope>
    <source>
        <strain evidence="8">876</strain>
    </source>
</reference>
<dbReference type="Pfam" id="PF05175">
    <property type="entry name" value="MTS"/>
    <property type="match status" value="1"/>
</dbReference>
<name>A0A9E2NVL8_9LACO</name>
<feature type="binding site" evidence="5">
    <location>
        <begin position="121"/>
        <end position="125"/>
    </location>
    <ligand>
        <name>S-adenosyl-L-methionine</name>
        <dbReference type="ChEBI" id="CHEBI:59789"/>
    </ligand>
</feature>
<evidence type="ECO:0000259" key="6">
    <source>
        <dbReference type="Pfam" id="PF05175"/>
    </source>
</evidence>
<comment type="caution">
    <text evidence="5">Lacks conserved residue(s) required for the propagation of feature annotation.</text>
</comment>
<feature type="binding site" evidence="5">
    <location>
        <position position="144"/>
    </location>
    <ligand>
        <name>S-adenosyl-L-methionine</name>
        <dbReference type="ChEBI" id="CHEBI:59789"/>
    </ligand>
</feature>
<dbReference type="Pfam" id="PF17827">
    <property type="entry name" value="PrmC_N"/>
    <property type="match status" value="1"/>
</dbReference>
<dbReference type="InterPro" id="IPR019874">
    <property type="entry name" value="RF_methyltr_PrmC"/>
</dbReference>
<dbReference type="Gene3D" id="1.10.8.10">
    <property type="entry name" value="DNA helicase RuvA subunit, C-terminal domain"/>
    <property type="match status" value="1"/>
</dbReference>
<dbReference type="PANTHER" id="PTHR18895:SF74">
    <property type="entry name" value="MTRF1L RELEASE FACTOR GLUTAMINE METHYLTRANSFERASE"/>
    <property type="match status" value="1"/>
</dbReference>
<dbReference type="GO" id="GO:0032259">
    <property type="term" value="P:methylation"/>
    <property type="evidence" value="ECO:0007669"/>
    <property type="project" value="UniProtKB-KW"/>
</dbReference>
<feature type="binding site" evidence="5">
    <location>
        <begin position="186"/>
        <end position="189"/>
    </location>
    <ligand>
        <name>substrate</name>
    </ligand>
</feature>
<dbReference type="PROSITE" id="PS00092">
    <property type="entry name" value="N6_MTASE"/>
    <property type="match status" value="1"/>
</dbReference>
<evidence type="ECO:0000259" key="7">
    <source>
        <dbReference type="Pfam" id="PF17827"/>
    </source>
</evidence>
<dbReference type="InterPro" id="IPR002052">
    <property type="entry name" value="DNA_methylase_N6_adenine_CS"/>
</dbReference>
<evidence type="ECO:0000256" key="1">
    <source>
        <dbReference type="ARBA" id="ARBA00022603"/>
    </source>
</evidence>
<dbReference type="InterPro" id="IPR007848">
    <property type="entry name" value="Small_mtfrase_dom"/>
</dbReference>
<organism evidence="8 9">
    <name type="scientific">Candidatus Limosilactobacillus merdavium</name>
    <dbReference type="NCBI Taxonomy" id="2838651"/>
    <lineage>
        <taxon>Bacteria</taxon>
        <taxon>Bacillati</taxon>
        <taxon>Bacillota</taxon>
        <taxon>Bacilli</taxon>
        <taxon>Lactobacillales</taxon>
        <taxon>Lactobacillaceae</taxon>
        <taxon>Limosilactobacillus</taxon>
    </lineage>
</organism>
<reference evidence="8" key="1">
    <citation type="journal article" date="2021" name="PeerJ">
        <title>Extensive microbial diversity within the chicken gut microbiome revealed by metagenomics and culture.</title>
        <authorList>
            <person name="Gilroy R."/>
            <person name="Ravi A."/>
            <person name="Getino M."/>
            <person name="Pursley I."/>
            <person name="Horton D.L."/>
            <person name="Alikhan N.F."/>
            <person name="Baker D."/>
            <person name="Gharbi K."/>
            <person name="Hall N."/>
            <person name="Watson M."/>
            <person name="Adriaenssens E.M."/>
            <person name="Foster-Nyarko E."/>
            <person name="Jarju S."/>
            <person name="Secka A."/>
            <person name="Antonio M."/>
            <person name="Oren A."/>
            <person name="Chaudhuri R.R."/>
            <person name="La Ragione R."/>
            <person name="Hildebrand F."/>
            <person name="Pallen M.J."/>
        </authorList>
    </citation>
    <scope>NUCLEOTIDE SEQUENCE</scope>
    <source>
        <strain evidence="8">876</strain>
    </source>
</reference>